<name>A0A172XU42_9FLAO</name>
<keyword evidence="1" id="KW-0812">Transmembrane</keyword>
<evidence type="ECO:0000313" key="2">
    <source>
        <dbReference type="EMBL" id="ANF50523.1"/>
    </source>
</evidence>
<organism evidence="2 3">
    <name type="scientific">Chryseobacterium glaciei</name>
    <dbReference type="NCBI Taxonomy" id="1685010"/>
    <lineage>
        <taxon>Bacteria</taxon>
        <taxon>Pseudomonadati</taxon>
        <taxon>Bacteroidota</taxon>
        <taxon>Flavobacteriia</taxon>
        <taxon>Flavobacteriales</taxon>
        <taxon>Weeksellaceae</taxon>
        <taxon>Chryseobacterium group</taxon>
        <taxon>Chryseobacterium</taxon>
    </lineage>
</organism>
<dbReference type="EMBL" id="CP015199">
    <property type="protein sequence ID" value="ANF50523.1"/>
    <property type="molecule type" value="Genomic_DNA"/>
</dbReference>
<gene>
    <name evidence="2" type="ORF">A0O34_08310</name>
</gene>
<feature type="transmembrane region" description="Helical" evidence="1">
    <location>
        <begin position="7"/>
        <end position="30"/>
    </location>
</feature>
<protein>
    <submittedName>
        <fullName evidence="2">Uncharacterized protein</fullName>
    </submittedName>
</protein>
<dbReference type="Proteomes" id="UP000077824">
    <property type="component" value="Chromosome"/>
</dbReference>
<evidence type="ECO:0000256" key="1">
    <source>
        <dbReference type="SAM" id="Phobius"/>
    </source>
</evidence>
<reference evidence="2 3" key="1">
    <citation type="submission" date="2016-04" db="EMBL/GenBank/DDBJ databases">
        <title>Complete Genome Sequence of Chryseobacterium sp. IHBB 10212.</title>
        <authorList>
            <person name="Pal M."/>
            <person name="Swarnkar M.K."/>
            <person name="Kaushal K."/>
            <person name="Chhibber S."/>
            <person name="Singh A.K."/>
            <person name="Gulati A."/>
        </authorList>
    </citation>
    <scope>NUCLEOTIDE SEQUENCE [LARGE SCALE GENOMIC DNA]</scope>
    <source>
        <strain evidence="2 3">IHBB 10212</strain>
    </source>
</reference>
<dbReference type="AlphaFoldDB" id="A0A172XU42"/>
<accession>A0A172XU42</accession>
<keyword evidence="1" id="KW-1133">Transmembrane helix</keyword>
<dbReference type="KEGG" id="chh:A0O34_08310"/>
<feature type="transmembrane region" description="Helical" evidence="1">
    <location>
        <begin position="50"/>
        <end position="68"/>
    </location>
</feature>
<keyword evidence="3" id="KW-1185">Reference proteome</keyword>
<proteinExistence type="predicted"/>
<evidence type="ECO:0000313" key="3">
    <source>
        <dbReference type="Proteomes" id="UP000077824"/>
    </source>
</evidence>
<sequence>MNNKMKATFASLFMSTLFFIFGYVILYLLFDFFNPPITDEGHRYMPIGNVLYSGIITFFTSILFFILIRKYLKRKS</sequence>
<keyword evidence="1" id="KW-0472">Membrane</keyword>